<dbReference type="Proteomes" id="UP000255224">
    <property type="component" value="Unassembled WGS sequence"/>
</dbReference>
<reference evidence="5" key="3">
    <citation type="submission" date="2018-11" db="EMBL/GenBank/DDBJ databases">
        <title>Proposal to divide the Flavobacteriaceae and reorganize its genera based on Amino Acid Identity values calculated from whole genome sequences.</title>
        <authorList>
            <person name="Nicholson A.C."/>
            <person name="Gulvik C.A."/>
            <person name="Whitney A.M."/>
            <person name="Humrighouse B.W."/>
            <person name="Bell M."/>
            <person name="Holmes B."/>
            <person name="Steigerwalt A.G."/>
            <person name="Villarma A."/>
            <person name="Sheth M."/>
            <person name="Batra D."/>
            <person name="Pryor J."/>
            <person name="Bernardet J.-F."/>
            <person name="Hugo C."/>
            <person name="Kampfer P."/>
            <person name="Newman J."/>
            <person name="McQuiston J.R."/>
        </authorList>
    </citation>
    <scope>NUCLEOTIDE SEQUENCE [LARGE SCALE GENOMIC DNA]</scope>
    <source>
        <strain evidence="5">G0188</strain>
    </source>
</reference>
<evidence type="ECO:0000313" key="4">
    <source>
        <dbReference type="Proteomes" id="UP000255224"/>
    </source>
</evidence>
<keyword evidence="1" id="KW-0812">Transmembrane</keyword>
<feature type="transmembrane region" description="Helical" evidence="1">
    <location>
        <begin position="9"/>
        <end position="27"/>
    </location>
</feature>
<reference evidence="2" key="2">
    <citation type="submission" date="2018-11" db="EMBL/GenBank/DDBJ databases">
        <title>Proposal to divide the Flavobacteriaceae and reorganize its genera based on Amino Acid Identity values calculated from whole genome sequences.</title>
        <authorList>
            <person name="Nicholson A.C."/>
            <person name="Gulvik C.A."/>
            <person name="Whitney A.M."/>
            <person name="Humrighouse B.W."/>
            <person name="Bell M."/>
            <person name="Holmes B."/>
            <person name="Steigerwalt A."/>
            <person name="Villarma A."/>
            <person name="Sheth M."/>
            <person name="Batra D."/>
            <person name="Pryor J."/>
            <person name="Bernardet J.-F."/>
            <person name="Hugo C."/>
            <person name="Kampfer P."/>
            <person name="Newman J."/>
            <person name="Mcquiston J.R."/>
        </authorList>
    </citation>
    <scope>NUCLEOTIDE SEQUENCE [LARGE SCALE GENOMIC DNA]</scope>
    <source>
        <strain evidence="2">G0188</strain>
    </source>
</reference>
<reference evidence="3 4" key="1">
    <citation type="submission" date="2018-06" db="EMBL/GenBank/DDBJ databases">
        <authorList>
            <consortium name="Pathogen Informatics"/>
            <person name="Doyle S."/>
        </authorList>
    </citation>
    <scope>NUCLEOTIDE SEQUENCE [LARGE SCALE GENOMIC DNA]</scope>
    <source>
        <strain evidence="3 4">NCTC13533</strain>
    </source>
</reference>
<evidence type="ECO:0000256" key="1">
    <source>
        <dbReference type="SAM" id="Phobius"/>
    </source>
</evidence>
<evidence type="ECO:0008006" key="6">
    <source>
        <dbReference type="Google" id="ProtNLM"/>
    </source>
</evidence>
<name>A0A376DSI3_CHRCU</name>
<accession>A0A376DSI3</accession>
<dbReference type="KEGG" id="ccau:EG346_15745"/>
<protein>
    <recommendedName>
        <fullName evidence="6">Phage abortive infection protein</fullName>
    </recommendedName>
</protein>
<dbReference type="EMBL" id="CP033920">
    <property type="protein sequence ID" value="AZA49539.1"/>
    <property type="molecule type" value="Genomic_DNA"/>
</dbReference>
<proteinExistence type="predicted"/>
<organism evidence="3 4">
    <name type="scientific">Chryseobacterium carnipullorum</name>
    <dbReference type="NCBI Taxonomy" id="1124835"/>
    <lineage>
        <taxon>Bacteria</taxon>
        <taxon>Pseudomonadati</taxon>
        <taxon>Bacteroidota</taxon>
        <taxon>Flavobacteriia</taxon>
        <taxon>Flavobacteriales</taxon>
        <taxon>Weeksellaceae</taxon>
        <taxon>Chryseobacterium group</taxon>
        <taxon>Chryseobacterium</taxon>
    </lineage>
</organism>
<gene>
    <name evidence="2" type="ORF">EG346_15745</name>
    <name evidence="3" type="ORF">NCTC13533_01661</name>
</gene>
<evidence type="ECO:0000313" key="2">
    <source>
        <dbReference type="EMBL" id="AZA49539.1"/>
    </source>
</evidence>
<accession>A0A3G6M9F9</accession>
<evidence type="ECO:0000313" key="5">
    <source>
        <dbReference type="Proteomes" id="UP000273270"/>
    </source>
</evidence>
<dbReference type="Proteomes" id="UP000273270">
    <property type="component" value="Chromosome"/>
</dbReference>
<dbReference type="Pfam" id="PF16872">
    <property type="entry name" value="putAbiC"/>
    <property type="match status" value="1"/>
</dbReference>
<keyword evidence="1" id="KW-1133">Transmembrane helix</keyword>
<dbReference type="InterPro" id="IPR031709">
    <property type="entry name" value="PutAbiC"/>
</dbReference>
<dbReference type="AlphaFoldDB" id="A0A376DSI3"/>
<feature type="transmembrane region" description="Helical" evidence="1">
    <location>
        <begin position="61"/>
        <end position="78"/>
    </location>
</feature>
<keyword evidence="5" id="KW-1185">Reference proteome</keyword>
<dbReference type="EMBL" id="UFVQ01000003">
    <property type="protein sequence ID" value="STC94752.1"/>
    <property type="molecule type" value="Genomic_DNA"/>
</dbReference>
<dbReference type="OrthoDB" id="6678638at2"/>
<sequence>MEQKTTDRLVIFGLIVIIGAIVAIFLYKSGPELIQSRYFDKGNVGDRGAIGDAFGGTFGPIIAWFAAILTFMAFYIQYEANKEQKDQFAKQADDTVVERFENRFFELIRIHRENVEEQNIQNVIFGRKAFTTYYFELRYIYFVLEHNYDNSDKNNVLDKEQLSNLAYLIFFYGIGHASEGVFSHIAPKINSTDFFKTTLQRLENEKQIYSDFVNDKEKYENQTGYKVLRLKNLEINHKGKNAVFIQHYEPFTGHGTKIGHYYRHLYQTVKYVHSQENKLFTHEVKYDYVKMLRAQLSNFEQVILYYNSICVLGNAWITNDYIKNYHLLTNLPLSFADFGIKPEEKFKAEISANPNFFDWETLKNSFV</sequence>
<keyword evidence="1" id="KW-0472">Membrane</keyword>
<evidence type="ECO:0000313" key="3">
    <source>
        <dbReference type="EMBL" id="STC94752.1"/>
    </source>
</evidence>
<dbReference type="RefSeq" id="WP_123879859.1">
    <property type="nucleotide sequence ID" value="NZ_CP033920.1"/>
</dbReference>